<organism evidence="1 2">
    <name type="scientific">Pseudomonas phage PPSC2</name>
    <dbReference type="NCBI Taxonomy" id="2041350"/>
    <lineage>
        <taxon>Viruses</taxon>
        <taxon>Duplodnaviria</taxon>
        <taxon>Heunggongvirae</taxon>
        <taxon>Uroviricota</taxon>
        <taxon>Caudoviricetes</taxon>
        <taxon>Vandenendeviridae</taxon>
        <taxon>Gorskivirinae</taxon>
        <taxon>Shenlongvirus</taxon>
        <taxon>Shenlongvirus PPSC2</taxon>
    </lineage>
</organism>
<evidence type="ECO:0000313" key="1">
    <source>
        <dbReference type="EMBL" id="ATN92927.1"/>
    </source>
</evidence>
<keyword evidence="2" id="KW-1185">Reference proteome</keyword>
<evidence type="ECO:0000313" key="2">
    <source>
        <dbReference type="Proteomes" id="UP000244827"/>
    </source>
</evidence>
<protein>
    <submittedName>
        <fullName evidence="1">Uncharacterized protein</fullName>
    </submittedName>
</protein>
<proteinExistence type="predicted"/>
<dbReference type="Proteomes" id="UP000244827">
    <property type="component" value="Segment"/>
</dbReference>
<accession>A0A2R2YB03</accession>
<gene>
    <name evidence="1" type="ORF">PPSC2_164</name>
</gene>
<reference evidence="1 2" key="1">
    <citation type="journal article" date="2018" name="Arch. Virol.">
        <title>Genomic characterization and phylogenetic analysis of the novel Pseudomonas phage PPSC2.</title>
        <authorList>
            <person name="Wu X."/>
            <person name="Wu Y."/>
            <person name="Tang Y."/>
            <person name="Gan B."/>
        </authorList>
    </citation>
    <scope>NUCLEOTIDE SEQUENCE [LARGE SCALE GENOMIC DNA]</scope>
</reference>
<name>A0A2R2YB03_9CAUD</name>
<sequence>MLIKIRIPSRFMSETASEAEKEVFAFYKKVADDLVNGVSRGIVLPSDTDPETRQRLFDIEIH</sequence>
<dbReference type="EMBL" id="MF893340">
    <property type="protein sequence ID" value="ATN92927.1"/>
    <property type="molecule type" value="Genomic_DNA"/>
</dbReference>